<dbReference type="CDD" id="cd00569">
    <property type="entry name" value="HTH_Hin_like"/>
    <property type="match status" value="1"/>
</dbReference>
<gene>
    <name evidence="6" type="ORF">GCM10009855_13850</name>
</gene>
<dbReference type="InterPro" id="IPR009057">
    <property type="entry name" value="Homeodomain-like_sf"/>
</dbReference>
<evidence type="ECO:0000313" key="7">
    <source>
        <dbReference type="Proteomes" id="UP001501170"/>
    </source>
</evidence>
<dbReference type="PANTHER" id="PTHR30461:SF26">
    <property type="entry name" value="RESOLVASE HOMOLOG YNEB"/>
    <property type="match status" value="1"/>
</dbReference>
<dbReference type="Proteomes" id="UP001501170">
    <property type="component" value="Unassembled WGS sequence"/>
</dbReference>
<dbReference type="PROSITE" id="PS51736">
    <property type="entry name" value="RECOMBINASES_3"/>
    <property type="match status" value="1"/>
</dbReference>
<dbReference type="InterPro" id="IPR006120">
    <property type="entry name" value="Resolvase_HTH_dom"/>
</dbReference>
<evidence type="ECO:0000313" key="6">
    <source>
        <dbReference type="EMBL" id="GAA2375827.1"/>
    </source>
</evidence>
<accession>A0ABN3HC90</accession>
<name>A0ABN3HC90_9ACTN</name>
<dbReference type="PROSITE" id="PS00398">
    <property type="entry name" value="RECOMBINASES_2"/>
    <property type="match status" value="1"/>
</dbReference>
<dbReference type="CDD" id="cd03768">
    <property type="entry name" value="SR_ResInv"/>
    <property type="match status" value="1"/>
</dbReference>
<dbReference type="InterPro" id="IPR006118">
    <property type="entry name" value="Recombinase_CS"/>
</dbReference>
<protein>
    <submittedName>
        <fullName evidence="6">Recombinase family protein</fullName>
    </submittedName>
</protein>
<dbReference type="PANTHER" id="PTHR30461">
    <property type="entry name" value="DNA-INVERTASE FROM LAMBDOID PROPHAGE"/>
    <property type="match status" value="1"/>
</dbReference>
<dbReference type="RefSeq" id="WP_346075576.1">
    <property type="nucleotide sequence ID" value="NZ_BAAARB010000005.1"/>
</dbReference>
<evidence type="ECO:0000259" key="5">
    <source>
        <dbReference type="PROSITE" id="PS51736"/>
    </source>
</evidence>
<keyword evidence="7" id="KW-1185">Reference proteome</keyword>
<dbReference type="Gene3D" id="3.40.50.1390">
    <property type="entry name" value="Resolvase, N-terminal catalytic domain"/>
    <property type="match status" value="1"/>
</dbReference>
<dbReference type="EMBL" id="BAAARB010000005">
    <property type="protein sequence ID" value="GAA2375827.1"/>
    <property type="molecule type" value="Genomic_DNA"/>
</dbReference>
<dbReference type="Pfam" id="PF00239">
    <property type="entry name" value="Resolvase"/>
    <property type="match status" value="1"/>
</dbReference>
<dbReference type="InterPro" id="IPR006119">
    <property type="entry name" value="Resolv_N"/>
</dbReference>
<comment type="caution">
    <text evidence="6">The sequence shown here is derived from an EMBL/GenBank/DDBJ whole genome shotgun (WGS) entry which is preliminary data.</text>
</comment>
<evidence type="ECO:0000256" key="4">
    <source>
        <dbReference type="ARBA" id="ARBA00023172"/>
    </source>
</evidence>
<dbReference type="SMART" id="SM00857">
    <property type="entry name" value="Resolvase"/>
    <property type="match status" value="1"/>
</dbReference>
<keyword evidence="2" id="KW-0229">DNA integration</keyword>
<evidence type="ECO:0000256" key="1">
    <source>
        <dbReference type="ARBA" id="ARBA00009913"/>
    </source>
</evidence>
<keyword evidence="4" id="KW-0233">DNA recombination</keyword>
<dbReference type="SUPFAM" id="SSF53041">
    <property type="entry name" value="Resolvase-like"/>
    <property type="match status" value="1"/>
</dbReference>
<dbReference type="InterPro" id="IPR050639">
    <property type="entry name" value="SSR_resolvase"/>
</dbReference>
<keyword evidence="3" id="KW-0238">DNA-binding</keyword>
<dbReference type="Pfam" id="PF02796">
    <property type="entry name" value="HTH_7"/>
    <property type="match status" value="1"/>
</dbReference>
<evidence type="ECO:0000256" key="3">
    <source>
        <dbReference type="ARBA" id="ARBA00023125"/>
    </source>
</evidence>
<organism evidence="6 7">
    <name type="scientific">Gordonia cholesterolivorans</name>
    <dbReference type="NCBI Taxonomy" id="559625"/>
    <lineage>
        <taxon>Bacteria</taxon>
        <taxon>Bacillati</taxon>
        <taxon>Actinomycetota</taxon>
        <taxon>Actinomycetes</taxon>
        <taxon>Mycobacteriales</taxon>
        <taxon>Gordoniaceae</taxon>
        <taxon>Gordonia</taxon>
    </lineage>
</organism>
<sequence>MTGKRIGYRRVSTVDQNADRQLDNVQVDKMFTDKVSGKSLDRPELQKALDYVRDGDTFIVHSMDRLARNIDDLRRTVKELTGAGVRVEFVKEGQIFTGEDSPMSNLMLSLLGAVAEFERALILERQREGIELAKRAGKYKGGRPKLDAEQAAELARRKAAGERVADLAREFGVSRQTVYSYVAGVDSTDR</sequence>
<dbReference type="InterPro" id="IPR036162">
    <property type="entry name" value="Resolvase-like_N_sf"/>
</dbReference>
<evidence type="ECO:0000256" key="2">
    <source>
        <dbReference type="ARBA" id="ARBA00022908"/>
    </source>
</evidence>
<dbReference type="Gene3D" id="1.10.10.60">
    <property type="entry name" value="Homeodomain-like"/>
    <property type="match status" value="1"/>
</dbReference>
<reference evidence="6 7" key="1">
    <citation type="journal article" date="2019" name="Int. J. Syst. Evol. Microbiol.">
        <title>The Global Catalogue of Microorganisms (GCM) 10K type strain sequencing project: providing services to taxonomists for standard genome sequencing and annotation.</title>
        <authorList>
            <consortium name="The Broad Institute Genomics Platform"/>
            <consortium name="The Broad Institute Genome Sequencing Center for Infectious Disease"/>
            <person name="Wu L."/>
            <person name="Ma J."/>
        </authorList>
    </citation>
    <scope>NUCLEOTIDE SEQUENCE [LARGE SCALE GENOMIC DNA]</scope>
    <source>
        <strain evidence="6 7">JCM 16227</strain>
    </source>
</reference>
<comment type="similarity">
    <text evidence="1">Belongs to the site-specific recombinase resolvase family.</text>
</comment>
<dbReference type="SUPFAM" id="SSF46689">
    <property type="entry name" value="Homeodomain-like"/>
    <property type="match status" value="1"/>
</dbReference>
<proteinExistence type="inferred from homology"/>
<feature type="domain" description="Resolvase/invertase-type recombinase catalytic" evidence="5">
    <location>
        <begin position="4"/>
        <end position="137"/>
    </location>
</feature>